<evidence type="ECO:0000256" key="5">
    <source>
        <dbReference type="ARBA" id="ARBA00022827"/>
    </source>
</evidence>
<dbReference type="InterPro" id="IPR012675">
    <property type="entry name" value="Beta-grasp_dom_sf"/>
</dbReference>
<dbReference type="PROSITE" id="PS51384">
    <property type="entry name" value="FAD_FR"/>
    <property type="match status" value="1"/>
</dbReference>
<evidence type="ECO:0000259" key="9">
    <source>
        <dbReference type="PROSITE" id="PS51085"/>
    </source>
</evidence>
<dbReference type="Pfam" id="PF00111">
    <property type="entry name" value="Fer2"/>
    <property type="match status" value="1"/>
</dbReference>
<evidence type="ECO:0000256" key="7">
    <source>
        <dbReference type="ARBA" id="ARBA00023004"/>
    </source>
</evidence>
<evidence type="ECO:0000256" key="1">
    <source>
        <dbReference type="ARBA" id="ARBA00001974"/>
    </source>
</evidence>
<dbReference type="InterPro" id="IPR006058">
    <property type="entry name" value="2Fe2S_fd_BS"/>
</dbReference>
<keyword evidence="3" id="KW-0001">2Fe-2S</keyword>
<dbReference type="EMBL" id="JBHULE010000019">
    <property type="protein sequence ID" value="MFD2563592.1"/>
    <property type="molecule type" value="Genomic_DNA"/>
</dbReference>
<dbReference type="PROSITE" id="PS51085">
    <property type="entry name" value="2FE2S_FER_2"/>
    <property type="match status" value="1"/>
</dbReference>
<evidence type="ECO:0000259" key="10">
    <source>
        <dbReference type="PROSITE" id="PS51384"/>
    </source>
</evidence>
<dbReference type="SUPFAM" id="SSF63380">
    <property type="entry name" value="Riboflavin synthase domain-like"/>
    <property type="match status" value="1"/>
</dbReference>
<reference evidence="12" key="1">
    <citation type="journal article" date="2019" name="Int. J. Syst. Evol. Microbiol.">
        <title>The Global Catalogue of Microorganisms (GCM) 10K type strain sequencing project: providing services to taxonomists for standard genome sequencing and annotation.</title>
        <authorList>
            <consortium name="The Broad Institute Genomics Platform"/>
            <consortium name="The Broad Institute Genome Sequencing Center for Infectious Disease"/>
            <person name="Wu L."/>
            <person name="Ma J."/>
        </authorList>
    </citation>
    <scope>NUCLEOTIDE SEQUENCE [LARGE SCALE GENOMIC DNA]</scope>
    <source>
        <strain evidence="12">KCTC 52274</strain>
    </source>
</reference>
<dbReference type="Pfam" id="PF00175">
    <property type="entry name" value="NAD_binding_1"/>
    <property type="match status" value="1"/>
</dbReference>
<dbReference type="SUPFAM" id="SSF52343">
    <property type="entry name" value="Ferredoxin reductase-like, C-terminal NADP-linked domain"/>
    <property type="match status" value="1"/>
</dbReference>
<evidence type="ECO:0000256" key="4">
    <source>
        <dbReference type="ARBA" id="ARBA00022723"/>
    </source>
</evidence>
<protein>
    <submittedName>
        <fullName evidence="11">2Fe-2S iron-sulfur cluster-binding protein</fullName>
    </submittedName>
</protein>
<evidence type="ECO:0000313" key="11">
    <source>
        <dbReference type="EMBL" id="MFD2563592.1"/>
    </source>
</evidence>
<dbReference type="PRINTS" id="PR00406">
    <property type="entry name" value="CYTB5RDTASE"/>
</dbReference>
<keyword evidence="2" id="KW-0285">Flavoprotein</keyword>
<evidence type="ECO:0000256" key="6">
    <source>
        <dbReference type="ARBA" id="ARBA00023002"/>
    </source>
</evidence>
<keyword evidence="12" id="KW-1185">Reference proteome</keyword>
<evidence type="ECO:0000256" key="3">
    <source>
        <dbReference type="ARBA" id="ARBA00022714"/>
    </source>
</evidence>
<dbReference type="PANTHER" id="PTHR47354:SF8">
    <property type="entry name" value="1,2-PHENYLACETYL-COA EPOXIDASE, SUBUNIT E"/>
    <property type="match status" value="1"/>
</dbReference>
<feature type="domain" description="FAD-binding FR-type" evidence="10">
    <location>
        <begin position="2"/>
        <end position="106"/>
    </location>
</feature>
<evidence type="ECO:0000256" key="8">
    <source>
        <dbReference type="ARBA" id="ARBA00023014"/>
    </source>
</evidence>
<dbReference type="InterPro" id="IPR008333">
    <property type="entry name" value="Cbr1-like_FAD-bd_dom"/>
</dbReference>
<dbReference type="RefSeq" id="WP_378293153.1">
    <property type="nucleotide sequence ID" value="NZ_JBHULE010000019.1"/>
</dbReference>
<dbReference type="Gene3D" id="2.40.30.10">
    <property type="entry name" value="Translation factors"/>
    <property type="match status" value="1"/>
</dbReference>
<dbReference type="InterPro" id="IPR001041">
    <property type="entry name" value="2Fe-2S_ferredoxin-type"/>
</dbReference>
<name>A0ABW5LFB5_9FLAO</name>
<dbReference type="Proteomes" id="UP001597319">
    <property type="component" value="Unassembled WGS sequence"/>
</dbReference>
<keyword evidence="6" id="KW-0560">Oxidoreductase</keyword>
<dbReference type="InterPro" id="IPR001433">
    <property type="entry name" value="OxRdtase_FAD/NAD-bd"/>
</dbReference>
<dbReference type="InterPro" id="IPR017927">
    <property type="entry name" value="FAD-bd_FR_type"/>
</dbReference>
<keyword evidence="4" id="KW-0479">Metal-binding</keyword>
<gene>
    <name evidence="11" type="ORF">ACFSR1_13010</name>
</gene>
<proteinExistence type="predicted"/>
<keyword evidence="7" id="KW-0408">Iron</keyword>
<dbReference type="Pfam" id="PF00970">
    <property type="entry name" value="FAD_binding_6"/>
    <property type="match status" value="1"/>
</dbReference>
<dbReference type="PROSITE" id="PS00197">
    <property type="entry name" value="2FE2S_FER_1"/>
    <property type="match status" value="1"/>
</dbReference>
<dbReference type="CDD" id="cd06214">
    <property type="entry name" value="PA_degradation_oxidoreductase_like"/>
    <property type="match status" value="1"/>
</dbReference>
<accession>A0ABW5LFB5</accession>
<dbReference type="InterPro" id="IPR017938">
    <property type="entry name" value="Riboflavin_synthase-like_b-brl"/>
</dbReference>
<comment type="caution">
    <text evidence="11">The sequence shown here is derived from an EMBL/GenBank/DDBJ whole genome shotgun (WGS) entry which is preliminary data.</text>
</comment>
<dbReference type="InterPro" id="IPR039261">
    <property type="entry name" value="FNR_nucleotide-bd"/>
</dbReference>
<evidence type="ECO:0000313" key="12">
    <source>
        <dbReference type="Proteomes" id="UP001597319"/>
    </source>
</evidence>
<sequence>MSDFHTLTIKNITRETSKAVSIEFDIPSELKKEYAFTAGQYITIKAEVDGKEIRRAYSICSSLGSGSLRVAVKEVEGGTFSAIANNKLKVGDTLDVHTPEGNFLLKSNPNATNTYAAFAAGSGITPVMSMIKTVLEEEPNSNFVLVYGNQTPTETIFFKELLELQAQHPERLFIEFFYSRSQEDGARFGRIEKSTINYITKNKFKDTTFEAFYLCGPEEMINTVTDVLIENGISKEKVHFELFTSSTEATEIDADLEGKTTVSILVDDEEFSFVMDQKKTILVAALEEDIDAPYSCQGGVCSSCICKITEGSAVMEKNSILTDGELAEGLVLACQAHPTSSTIKVDFDDV</sequence>
<organism evidence="11 12">
    <name type="scientific">Aquimarina rubra</name>
    <dbReference type="NCBI Taxonomy" id="1920033"/>
    <lineage>
        <taxon>Bacteria</taxon>
        <taxon>Pseudomonadati</taxon>
        <taxon>Bacteroidota</taxon>
        <taxon>Flavobacteriia</taxon>
        <taxon>Flavobacteriales</taxon>
        <taxon>Flavobacteriaceae</taxon>
        <taxon>Aquimarina</taxon>
    </lineage>
</organism>
<dbReference type="PRINTS" id="PR00371">
    <property type="entry name" value="FPNCR"/>
</dbReference>
<comment type="cofactor">
    <cofactor evidence="1">
        <name>FAD</name>
        <dbReference type="ChEBI" id="CHEBI:57692"/>
    </cofactor>
</comment>
<dbReference type="InterPro" id="IPR050415">
    <property type="entry name" value="MRET"/>
</dbReference>
<dbReference type="Gene3D" id="3.10.20.30">
    <property type="match status" value="1"/>
</dbReference>
<dbReference type="InterPro" id="IPR036010">
    <property type="entry name" value="2Fe-2S_ferredoxin-like_sf"/>
</dbReference>
<keyword evidence="8" id="KW-0411">Iron-sulfur</keyword>
<dbReference type="InterPro" id="IPR001709">
    <property type="entry name" value="Flavoprot_Pyr_Nucl_cyt_Rdtase"/>
</dbReference>
<evidence type="ECO:0000256" key="2">
    <source>
        <dbReference type="ARBA" id="ARBA00022630"/>
    </source>
</evidence>
<dbReference type="PANTHER" id="PTHR47354">
    <property type="entry name" value="NADH OXIDOREDUCTASE HCR"/>
    <property type="match status" value="1"/>
</dbReference>
<dbReference type="Gene3D" id="3.40.50.80">
    <property type="entry name" value="Nucleotide-binding domain of ferredoxin-NADP reductase (FNR) module"/>
    <property type="match status" value="1"/>
</dbReference>
<keyword evidence="5" id="KW-0274">FAD</keyword>
<feature type="domain" description="2Fe-2S ferredoxin-type" evidence="9">
    <location>
        <begin position="260"/>
        <end position="350"/>
    </location>
</feature>
<dbReference type="CDD" id="cd00207">
    <property type="entry name" value="fer2"/>
    <property type="match status" value="1"/>
</dbReference>
<dbReference type="SUPFAM" id="SSF54292">
    <property type="entry name" value="2Fe-2S ferredoxin-like"/>
    <property type="match status" value="1"/>
</dbReference>